<comment type="caution">
    <text evidence="4">The sequence shown here is derived from an EMBL/GenBank/DDBJ whole genome shotgun (WGS) entry which is preliminary data.</text>
</comment>
<dbReference type="PANTHER" id="PTHR10794">
    <property type="entry name" value="ABHYDROLASE DOMAIN-CONTAINING PROTEIN"/>
    <property type="match status" value="1"/>
</dbReference>
<keyword evidence="5" id="KW-1185">Reference proteome</keyword>
<name>A0A4Q1S9H7_9BACT</name>
<evidence type="ECO:0000256" key="1">
    <source>
        <dbReference type="ARBA" id="ARBA00010884"/>
    </source>
</evidence>
<dbReference type="EMBL" id="SDMK01000004">
    <property type="protein sequence ID" value="RXS93688.1"/>
    <property type="molecule type" value="Genomic_DNA"/>
</dbReference>
<feature type="active site" description="Charge relay system" evidence="2">
    <location>
        <position position="326"/>
    </location>
</feature>
<dbReference type="PIRSF" id="PIRSF005211">
    <property type="entry name" value="Ab_hydro_YheT"/>
    <property type="match status" value="1"/>
</dbReference>
<dbReference type="Gene3D" id="3.40.50.1820">
    <property type="entry name" value="alpha/beta hydrolase"/>
    <property type="match status" value="1"/>
</dbReference>
<feature type="active site" description="Charge relay system" evidence="2">
    <location>
        <position position="297"/>
    </location>
</feature>
<evidence type="ECO:0000259" key="3">
    <source>
        <dbReference type="Pfam" id="PF00561"/>
    </source>
</evidence>
<dbReference type="PANTHER" id="PTHR10794:SF63">
    <property type="entry name" value="ALPHA_BETA HYDROLASE 1, ISOFORM A"/>
    <property type="match status" value="1"/>
</dbReference>
<dbReference type="InterPro" id="IPR050960">
    <property type="entry name" value="AB_hydrolase_4_sf"/>
</dbReference>
<evidence type="ECO:0000256" key="2">
    <source>
        <dbReference type="PIRSR" id="PIRSR005211-1"/>
    </source>
</evidence>
<sequence>MSTISTVKEESPASAPAWLQPFVPYPRLRNGHVQTLAGNFIPRRLTLPEPEELLLQVEGPVMIDGEAVYGPSHLLCHCHWQPEEVRRDRLTLVIVHGLEGSSSSQYVLGNTARALASGYNVVRMNMRSCGGTDPLCPTIYHSGRSEDVAAVVTNIIATHGLTRIALLGYSMGGNLVLKYAGEVASAPPPQLAAVIGVSPLMDLAPSSAALHRLSNRIYEQHFLRNMRNRLRRKAELYPRLYADVNLDAIRTMRDFDQHIVARYSHFRDADDYYYSVASSQFASAFRVPTLIIHSTDDPFIVMLPETRAALLANPNVHLAETTHGGHCAFLAPGEPATGSKIQYWAEDTLHAWLAALPVDHSSGAR</sequence>
<keyword evidence="4" id="KW-0378">Hydrolase</keyword>
<dbReference type="RefSeq" id="WP_129209457.1">
    <property type="nucleotide sequence ID" value="NZ_BMGU01000002.1"/>
</dbReference>
<dbReference type="SUPFAM" id="SSF53474">
    <property type="entry name" value="alpha/beta-Hydrolases"/>
    <property type="match status" value="1"/>
</dbReference>
<dbReference type="PRINTS" id="PR00111">
    <property type="entry name" value="ABHYDROLASE"/>
</dbReference>
<organism evidence="4 5">
    <name type="scientific">Silvibacterium dinghuense</name>
    <dbReference type="NCBI Taxonomy" id="1560006"/>
    <lineage>
        <taxon>Bacteria</taxon>
        <taxon>Pseudomonadati</taxon>
        <taxon>Acidobacteriota</taxon>
        <taxon>Terriglobia</taxon>
        <taxon>Terriglobales</taxon>
        <taxon>Acidobacteriaceae</taxon>
        <taxon>Silvibacterium</taxon>
    </lineage>
</organism>
<feature type="domain" description="AB hydrolase-1" evidence="3">
    <location>
        <begin position="91"/>
        <end position="330"/>
    </location>
</feature>
<comment type="similarity">
    <text evidence="1">Belongs to the AB hydrolase superfamily. AB hydrolase 4 family.</text>
</comment>
<dbReference type="GO" id="GO:0047372">
    <property type="term" value="F:monoacylglycerol lipase activity"/>
    <property type="evidence" value="ECO:0007669"/>
    <property type="project" value="TreeGrafter"/>
</dbReference>
<proteinExistence type="inferred from homology"/>
<evidence type="ECO:0000313" key="4">
    <source>
        <dbReference type="EMBL" id="RXS93688.1"/>
    </source>
</evidence>
<gene>
    <name evidence="4" type="ORF">ESZ00_16645</name>
</gene>
<dbReference type="GO" id="GO:0034338">
    <property type="term" value="F:short-chain carboxylesterase activity"/>
    <property type="evidence" value="ECO:0007669"/>
    <property type="project" value="TreeGrafter"/>
</dbReference>
<dbReference type="InterPro" id="IPR012020">
    <property type="entry name" value="ABHD4"/>
</dbReference>
<evidence type="ECO:0000313" key="5">
    <source>
        <dbReference type="Proteomes" id="UP000290253"/>
    </source>
</evidence>
<dbReference type="InterPro" id="IPR029058">
    <property type="entry name" value="AB_hydrolase_fold"/>
</dbReference>
<dbReference type="InterPro" id="IPR000073">
    <property type="entry name" value="AB_hydrolase_1"/>
</dbReference>
<reference evidence="4 5" key="1">
    <citation type="journal article" date="2016" name="Int. J. Syst. Evol. Microbiol.">
        <title>Acidipila dinghuensis sp. nov., an acidobacterium isolated from forest soil.</title>
        <authorList>
            <person name="Jiang Y.W."/>
            <person name="Wang J."/>
            <person name="Chen M.H."/>
            <person name="Lv Y.Y."/>
            <person name="Qiu L.H."/>
        </authorList>
    </citation>
    <scope>NUCLEOTIDE SEQUENCE [LARGE SCALE GENOMIC DNA]</scope>
    <source>
        <strain evidence="4 5">DHOF10</strain>
    </source>
</reference>
<dbReference type="Proteomes" id="UP000290253">
    <property type="component" value="Unassembled WGS sequence"/>
</dbReference>
<dbReference type="OrthoDB" id="332676at2"/>
<accession>A0A4Q1S9H7</accession>
<protein>
    <submittedName>
        <fullName evidence="4">Alpha/beta fold hydrolase</fullName>
    </submittedName>
</protein>
<feature type="active site" description="Charge relay system" evidence="2">
    <location>
        <position position="170"/>
    </location>
</feature>
<dbReference type="AlphaFoldDB" id="A0A4Q1S9H7"/>
<dbReference type="Pfam" id="PF00561">
    <property type="entry name" value="Abhydrolase_1"/>
    <property type="match status" value="1"/>
</dbReference>